<organism evidence="1">
    <name type="scientific">Anguilla anguilla</name>
    <name type="common">European freshwater eel</name>
    <name type="synonym">Muraena anguilla</name>
    <dbReference type="NCBI Taxonomy" id="7936"/>
    <lineage>
        <taxon>Eukaryota</taxon>
        <taxon>Metazoa</taxon>
        <taxon>Chordata</taxon>
        <taxon>Craniata</taxon>
        <taxon>Vertebrata</taxon>
        <taxon>Euteleostomi</taxon>
        <taxon>Actinopterygii</taxon>
        <taxon>Neopterygii</taxon>
        <taxon>Teleostei</taxon>
        <taxon>Anguilliformes</taxon>
        <taxon>Anguillidae</taxon>
        <taxon>Anguilla</taxon>
    </lineage>
</organism>
<evidence type="ECO:0000313" key="1">
    <source>
        <dbReference type="EMBL" id="JAH85740.1"/>
    </source>
</evidence>
<reference evidence="1" key="1">
    <citation type="submission" date="2014-11" db="EMBL/GenBank/DDBJ databases">
        <authorList>
            <person name="Amaro Gonzalez C."/>
        </authorList>
    </citation>
    <scope>NUCLEOTIDE SEQUENCE</scope>
</reference>
<accession>A0A0E9W868</accession>
<name>A0A0E9W868_ANGAN</name>
<dbReference type="AlphaFoldDB" id="A0A0E9W868"/>
<dbReference type="EMBL" id="GBXM01022837">
    <property type="protein sequence ID" value="JAH85740.1"/>
    <property type="molecule type" value="Transcribed_RNA"/>
</dbReference>
<reference evidence="1" key="2">
    <citation type="journal article" date="2015" name="Fish Shellfish Immunol.">
        <title>Early steps in the European eel (Anguilla anguilla)-Vibrio vulnificus interaction in the gills: Role of the RtxA13 toxin.</title>
        <authorList>
            <person name="Callol A."/>
            <person name="Pajuelo D."/>
            <person name="Ebbesson L."/>
            <person name="Teles M."/>
            <person name="MacKenzie S."/>
            <person name="Amaro C."/>
        </authorList>
    </citation>
    <scope>NUCLEOTIDE SEQUENCE</scope>
</reference>
<protein>
    <submittedName>
        <fullName evidence="1">Uncharacterized protein</fullName>
    </submittedName>
</protein>
<proteinExistence type="predicted"/>
<sequence length="59" mass="6591">MSQRQCSSNDFNSLQLPLGCEHHGYSEIYCSYSFSASQGFIIIHPCNGLSQCTATFMLH</sequence>